<dbReference type="PANTHER" id="PTHR28081">
    <property type="entry name" value="DAMAGE-REGULATED IMPORT FACILITATOR 1-RELATED"/>
    <property type="match status" value="1"/>
</dbReference>
<dbReference type="InterPro" id="IPR013900">
    <property type="entry name" value="RNR_inhibitor"/>
</dbReference>
<comment type="subcellular location">
    <subcellularLocation>
        <location evidence="2">Cytoplasm</location>
    </subcellularLocation>
    <subcellularLocation>
        <location evidence="1">Nucleus</location>
    </subcellularLocation>
</comment>
<feature type="compositionally biased region" description="Polar residues" evidence="6">
    <location>
        <begin position="159"/>
        <end position="168"/>
    </location>
</feature>
<feature type="compositionally biased region" description="Polar residues" evidence="6">
    <location>
        <begin position="198"/>
        <end position="218"/>
    </location>
</feature>
<proteinExistence type="inferred from homology"/>
<dbReference type="OrthoDB" id="4072855at2759"/>
<feature type="region of interest" description="Disordered" evidence="6">
    <location>
        <begin position="151"/>
        <end position="218"/>
    </location>
</feature>
<dbReference type="GO" id="GO:1990846">
    <property type="term" value="F:ribonucleoside-diphosphate reductase inhibitor activity"/>
    <property type="evidence" value="ECO:0007669"/>
    <property type="project" value="TreeGrafter"/>
</dbReference>
<gene>
    <name evidence="7" type="ORF">GJ744_006519</name>
</gene>
<feature type="compositionally biased region" description="Acidic residues" evidence="6">
    <location>
        <begin position="182"/>
        <end position="192"/>
    </location>
</feature>
<evidence type="ECO:0000256" key="4">
    <source>
        <dbReference type="ARBA" id="ARBA00022490"/>
    </source>
</evidence>
<dbReference type="Pfam" id="PF08591">
    <property type="entry name" value="RNR_inhib"/>
    <property type="match status" value="1"/>
</dbReference>
<protein>
    <submittedName>
        <fullName evidence="7">Uncharacterized protein</fullName>
    </submittedName>
</protein>
<evidence type="ECO:0000256" key="1">
    <source>
        <dbReference type="ARBA" id="ARBA00004123"/>
    </source>
</evidence>
<reference evidence="7" key="1">
    <citation type="submission" date="2020-02" db="EMBL/GenBank/DDBJ databases">
        <authorList>
            <person name="Palmer J.M."/>
        </authorList>
    </citation>
    <scope>NUCLEOTIDE SEQUENCE</scope>
    <source>
        <strain evidence="7">EPUS1.4</strain>
        <tissue evidence="7">Thallus</tissue>
    </source>
</reference>
<evidence type="ECO:0000256" key="5">
    <source>
        <dbReference type="ARBA" id="ARBA00023242"/>
    </source>
</evidence>
<feature type="region of interest" description="Disordered" evidence="6">
    <location>
        <begin position="233"/>
        <end position="260"/>
    </location>
</feature>
<evidence type="ECO:0000256" key="3">
    <source>
        <dbReference type="ARBA" id="ARBA00005459"/>
    </source>
</evidence>
<organism evidence="7 8">
    <name type="scientific">Endocarpon pusillum</name>
    <dbReference type="NCBI Taxonomy" id="364733"/>
    <lineage>
        <taxon>Eukaryota</taxon>
        <taxon>Fungi</taxon>
        <taxon>Dikarya</taxon>
        <taxon>Ascomycota</taxon>
        <taxon>Pezizomycotina</taxon>
        <taxon>Eurotiomycetes</taxon>
        <taxon>Chaetothyriomycetidae</taxon>
        <taxon>Verrucariales</taxon>
        <taxon>Verrucariaceae</taxon>
        <taxon>Endocarpon</taxon>
    </lineage>
</organism>
<evidence type="ECO:0000256" key="6">
    <source>
        <dbReference type="SAM" id="MobiDB-lite"/>
    </source>
</evidence>
<dbReference type="Proteomes" id="UP000606974">
    <property type="component" value="Unassembled WGS sequence"/>
</dbReference>
<keyword evidence="5" id="KW-0539">Nucleus</keyword>
<comment type="similarity">
    <text evidence="3">Belongs to the DIF1/spd1 family.</text>
</comment>
<accession>A0A8H7AZB6</accession>
<name>A0A8H7AZB6_9EURO</name>
<dbReference type="EMBL" id="JAACFV010000003">
    <property type="protein sequence ID" value="KAF7513905.1"/>
    <property type="molecule type" value="Genomic_DNA"/>
</dbReference>
<dbReference type="GO" id="GO:0008104">
    <property type="term" value="P:intracellular protein localization"/>
    <property type="evidence" value="ECO:0007669"/>
    <property type="project" value="TreeGrafter"/>
</dbReference>
<keyword evidence="4" id="KW-0963">Cytoplasm</keyword>
<comment type="caution">
    <text evidence="7">The sequence shown here is derived from an EMBL/GenBank/DDBJ whole genome shotgun (WGS) entry which is preliminary data.</text>
</comment>
<dbReference type="GO" id="GO:0005634">
    <property type="term" value="C:nucleus"/>
    <property type="evidence" value="ECO:0007669"/>
    <property type="project" value="UniProtKB-SubCell"/>
</dbReference>
<sequence>MVYTSKRRRFQAPITSFFTSESSSFCDPSATLQAQQHGQGLSSPPLPHDIQSSLLTVGMRIRKSVPEGYKTHKMLHSSGLYDNSDYFLHSDVQDQKSPIPTTLPSTTRATYAELAPFCGLHKVGGMAVQPLPVLSSGSYGYVPGQSRAVRAEEPDPWSLPSSQESTDSYIPFPPSNKRTFTSDEDEDEDDKDEFGNDILSQERSTYPSSQTRMPPLNTLSLSPDVQSFYNGNTSIPRPFAIPRSRFPSHKDRKYNPEGQENHDVTPQALGMPASVINSSQGVVDFEDAEFLTAREDVDTDNLMEEC</sequence>
<dbReference type="PANTHER" id="PTHR28081:SF1">
    <property type="entry name" value="DAMAGE-REGULATED IMPORT FACILITATOR 1"/>
    <property type="match status" value="1"/>
</dbReference>
<evidence type="ECO:0000313" key="7">
    <source>
        <dbReference type="EMBL" id="KAF7513905.1"/>
    </source>
</evidence>
<keyword evidence="8" id="KW-1185">Reference proteome</keyword>
<dbReference type="GO" id="GO:0005737">
    <property type="term" value="C:cytoplasm"/>
    <property type="evidence" value="ECO:0007669"/>
    <property type="project" value="UniProtKB-SubCell"/>
</dbReference>
<dbReference type="AlphaFoldDB" id="A0A8H7AZB6"/>
<evidence type="ECO:0000256" key="2">
    <source>
        <dbReference type="ARBA" id="ARBA00004496"/>
    </source>
</evidence>
<evidence type="ECO:0000313" key="8">
    <source>
        <dbReference type="Proteomes" id="UP000606974"/>
    </source>
</evidence>